<dbReference type="AlphaFoldDB" id="A0A0H5Q344"/>
<geneLocation type="plasmid" evidence="1">
    <name>pRGFK0779</name>
</geneLocation>
<sequence length="270" mass="31080">MKTSSEKFAIVERYVMTPGIFTMQQRCSDKERLELIYKTENFRLKIVGPYKLNEVDALVLLNLLCIAAQDKKYIQAERQSEKGKKLRSQLDLIAEAVEDPALAVETTLYQFAQILNMNWCGKTAELLQKSLERMCATTFFLERKDRTDGFRLLSRLVIQKNEVAVCINPLLASAIINKTHFALVDLHILNSLKKPQERLLFIMLSNAVDRGRQRTFTQEEMRMIMYGEAKNSTVARKQKQRATEAIKNLNLPGFSASINDDKIITIERQK</sequence>
<dbReference type="Pfam" id="PF06504">
    <property type="entry name" value="RepC"/>
    <property type="match status" value="1"/>
</dbReference>
<keyword evidence="1" id="KW-0614">Plasmid</keyword>
<evidence type="ECO:0008006" key="2">
    <source>
        <dbReference type="Google" id="ProtNLM"/>
    </source>
</evidence>
<protein>
    <recommendedName>
        <fullName evidence="2">Initiator Rep protein domain-containing protein</fullName>
    </recommendedName>
</protein>
<dbReference type="EMBL" id="LN853388">
    <property type="protein sequence ID" value="CRY95810.1"/>
    <property type="molecule type" value="Genomic_DNA"/>
</dbReference>
<organism evidence="1">
    <name type="scientific">uncultured prokaryote</name>
    <dbReference type="NCBI Taxonomy" id="198431"/>
    <lineage>
        <taxon>unclassified sequences</taxon>
        <taxon>environmental samples</taxon>
    </lineage>
</organism>
<proteinExistence type="predicted"/>
<dbReference type="InterPro" id="IPR010522">
    <property type="entry name" value="RepC_bac"/>
</dbReference>
<accession>A0A0H5Q344</accession>
<reference evidence="1" key="2">
    <citation type="submission" date="2015-07" db="EMBL/GenBank/DDBJ databases">
        <title>Plasmids, circular viruses and viroids from rat gut.</title>
        <authorList>
            <person name="Jorgensen T.J."/>
            <person name="Hansen M.A."/>
            <person name="Xu Z."/>
            <person name="Tabak M.A."/>
            <person name="Sorensen S.J."/>
            <person name="Hansen L.H."/>
        </authorList>
    </citation>
    <scope>NUCLEOTIDE SEQUENCE</scope>
    <source>
        <plasmid evidence="1">pRGFK0779</plasmid>
    </source>
</reference>
<evidence type="ECO:0000313" key="1">
    <source>
        <dbReference type="EMBL" id="CRY95810.1"/>
    </source>
</evidence>
<name>A0A0H5Q344_9ZZZZ</name>
<reference evidence="1" key="1">
    <citation type="submission" date="2015-06" db="EMBL/GenBank/DDBJ databases">
        <authorList>
            <person name="Joergensen T."/>
        </authorList>
    </citation>
    <scope>NUCLEOTIDE SEQUENCE</scope>
    <source>
        <plasmid evidence="1">pRGFK0779</plasmid>
    </source>
</reference>